<keyword evidence="3 6" id="KW-0269">Exonuclease</keyword>
<dbReference type="GO" id="GO:0004527">
    <property type="term" value="F:exonuclease activity"/>
    <property type="evidence" value="ECO:0007669"/>
    <property type="project" value="UniProtKB-KW"/>
</dbReference>
<feature type="domain" description="Exonuclease" evidence="5">
    <location>
        <begin position="18"/>
        <end position="182"/>
    </location>
</feature>
<dbReference type="InterPro" id="IPR036397">
    <property type="entry name" value="RNaseH_sf"/>
</dbReference>
<accession>A0ABV3DUG2</accession>
<evidence type="ECO:0000256" key="2">
    <source>
        <dbReference type="ARBA" id="ARBA00022801"/>
    </source>
</evidence>
<keyword evidence="7" id="KW-1185">Reference proteome</keyword>
<keyword evidence="2" id="KW-0378">Hydrolase</keyword>
<dbReference type="SMART" id="SM00479">
    <property type="entry name" value="EXOIII"/>
    <property type="match status" value="1"/>
</dbReference>
<dbReference type="Gene3D" id="3.30.420.10">
    <property type="entry name" value="Ribonuclease H-like superfamily/Ribonuclease H"/>
    <property type="match status" value="1"/>
</dbReference>
<dbReference type="SUPFAM" id="SSF52113">
    <property type="entry name" value="BRCT domain"/>
    <property type="match status" value="1"/>
</dbReference>
<feature type="domain" description="BRCT" evidence="4">
    <location>
        <begin position="223"/>
        <end position="301"/>
    </location>
</feature>
<dbReference type="InterPro" id="IPR013520">
    <property type="entry name" value="Ribonucl_H"/>
</dbReference>
<organism evidence="6 7">
    <name type="scientific">Streptodolium elevatio</name>
    <dbReference type="NCBI Taxonomy" id="3157996"/>
    <lineage>
        <taxon>Bacteria</taxon>
        <taxon>Bacillati</taxon>
        <taxon>Actinomycetota</taxon>
        <taxon>Actinomycetes</taxon>
        <taxon>Kitasatosporales</taxon>
        <taxon>Streptomycetaceae</taxon>
        <taxon>Streptodolium</taxon>
    </lineage>
</organism>
<proteinExistence type="predicted"/>
<evidence type="ECO:0000313" key="6">
    <source>
        <dbReference type="EMBL" id="MEU8139395.1"/>
    </source>
</evidence>
<dbReference type="Pfam" id="PF00533">
    <property type="entry name" value="BRCT"/>
    <property type="match status" value="1"/>
</dbReference>
<dbReference type="CDD" id="cd17748">
    <property type="entry name" value="BRCT_DNA_ligase_like"/>
    <property type="match status" value="1"/>
</dbReference>
<reference evidence="6 7" key="1">
    <citation type="submission" date="2024-06" db="EMBL/GenBank/DDBJ databases">
        <title>The Natural Products Discovery Center: Release of the First 8490 Sequenced Strains for Exploring Actinobacteria Biosynthetic Diversity.</title>
        <authorList>
            <person name="Kalkreuter E."/>
            <person name="Kautsar S.A."/>
            <person name="Yang D."/>
            <person name="Bader C.D."/>
            <person name="Teijaro C.N."/>
            <person name="Fluegel L."/>
            <person name="Davis C.M."/>
            <person name="Simpson J.R."/>
            <person name="Lauterbach L."/>
            <person name="Steele A.D."/>
            <person name="Gui C."/>
            <person name="Meng S."/>
            <person name="Li G."/>
            <person name="Viehrig K."/>
            <person name="Ye F."/>
            <person name="Su P."/>
            <person name="Kiefer A.F."/>
            <person name="Nichols A."/>
            <person name="Cepeda A.J."/>
            <person name="Yan W."/>
            <person name="Fan B."/>
            <person name="Jiang Y."/>
            <person name="Adhikari A."/>
            <person name="Zheng C.-J."/>
            <person name="Schuster L."/>
            <person name="Cowan T.M."/>
            <person name="Smanski M.J."/>
            <person name="Chevrette M.G."/>
            <person name="De Carvalho L.P.S."/>
            <person name="Shen B."/>
        </authorList>
    </citation>
    <scope>NUCLEOTIDE SEQUENCE [LARGE SCALE GENOMIC DNA]</scope>
    <source>
        <strain evidence="6 7">NPDC048946</strain>
    </source>
</reference>
<evidence type="ECO:0000259" key="5">
    <source>
        <dbReference type="SMART" id="SM00479"/>
    </source>
</evidence>
<dbReference type="CDD" id="cd06127">
    <property type="entry name" value="DEDDh"/>
    <property type="match status" value="1"/>
</dbReference>
<evidence type="ECO:0000256" key="3">
    <source>
        <dbReference type="ARBA" id="ARBA00022839"/>
    </source>
</evidence>
<dbReference type="NCBIfam" id="TIGR00573">
    <property type="entry name" value="dnaq"/>
    <property type="match status" value="1"/>
</dbReference>
<dbReference type="SUPFAM" id="SSF53098">
    <property type="entry name" value="Ribonuclease H-like"/>
    <property type="match status" value="1"/>
</dbReference>
<dbReference type="Gene3D" id="3.40.50.10190">
    <property type="entry name" value="BRCT domain"/>
    <property type="match status" value="1"/>
</dbReference>
<sequence length="613" mass="65249">MTTTSLNTADWPATYPRDYVVVDVETTGLTARDRVISVAAVLLDAHGAVAGRWSSLVDPRRDPGPVHVHGLTAGDLAGQPLFEEIADELADLLTGRVVVAHNASFDWKMLDAEYRRLGRNVPAEERLCTVTLAKRLELPLPNWRLASLATHYGIRQLKAHDAEDDARVLSEAFRFALHEAARGDLPLPLTRPGARGVSRLPVQRSAPPKPPCPYVNPGAAHEGMLVQGMRVAFTGETRVPRETLEADAAAAGLCVTGSVSRKTSLLVTNDTESGTGKNRAAREKGVPVVDEAAFAAMLADVRPGVRVDVPVDTAPPPPSVAAAPQPPMADIPEVPVEARASGVLNVLVLHGRSEHAEAGRVRGLVAERGHRPRLNLTKSVDIVIVLPEGGSDPRAAKAAGLGITCLSAAAWEAKFVATGAAESTPPGADTAEGDRHVCRELPRGGVHDLPGAERPGLWTLQASWRWDRPDGEVDVVAFLLDASEKVRGDCDFVFWNQPATPDGGVSLEVMGSAEQGVTIDLDTIPSDVVRIAVAAVVDGTSAFDAVGPIEVQTGPFQAAAHTRSVLDAATVERVLLLGEFYRRGAGWRFRAQGQGYEFDAVELARRYGVDVES</sequence>
<dbReference type="InterPro" id="IPR012337">
    <property type="entry name" value="RNaseH-like_sf"/>
</dbReference>
<name>A0ABV3DUG2_9ACTN</name>
<dbReference type="InterPro" id="IPR036420">
    <property type="entry name" value="BRCT_dom_sf"/>
</dbReference>
<gene>
    <name evidence="6" type="ORF">AB0C36_38590</name>
</gene>
<dbReference type="CDD" id="cd06974">
    <property type="entry name" value="TerD_like"/>
    <property type="match status" value="1"/>
</dbReference>
<dbReference type="InterPro" id="IPR003325">
    <property type="entry name" value="TerD"/>
</dbReference>
<evidence type="ECO:0000256" key="1">
    <source>
        <dbReference type="ARBA" id="ARBA00022722"/>
    </source>
</evidence>
<dbReference type="RefSeq" id="WP_358363461.1">
    <property type="nucleotide sequence ID" value="NZ_JBEZFP010000172.1"/>
</dbReference>
<dbReference type="Proteomes" id="UP001551482">
    <property type="component" value="Unassembled WGS sequence"/>
</dbReference>
<dbReference type="SMART" id="SM00292">
    <property type="entry name" value="BRCT"/>
    <property type="match status" value="1"/>
</dbReference>
<dbReference type="Gene3D" id="2.60.60.30">
    <property type="entry name" value="sav2460 like domains"/>
    <property type="match status" value="1"/>
</dbReference>
<evidence type="ECO:0000313" key="7">
    <source>
        <dbReference type="Proteomes" id="UP001551482"/>
    </source>
</evidence>
<dbReference type="PANTHER" id="PTHR30231:SF4">
    <property type="entry name" value="PROTEIN NEN2"/>
    <property type="match status" value="1"/>
</dbReference>
<protein>
    <submittedName>
        <fullName evidence="6">Exonuclease domain-containing protein</fullName>
    </submittedName>
</protein>
<dbReference type="InterPro" id="IPR006054">
    <property type="entry name" value="DnaQ"/>
</dbReference>
<dbReference type="Pfam" id="PF00929">
    <property type="entry name" value="RNase_T"/>
    <property type="match status" value="1"/>
</dbReference>
<comment type="caution">
    <text evidence="6">The sequence shown here is derived from an EMBL/GenBank/DDBJ whole genome shotgun (WGS) entry which is preliminary data.</text>
</comment>
<dbReference type="PANTHER" id="PTHR30231">
    <property type="entry name" value="DNA POLYMERASE III SUBUNIT EPSILON"/>
    <property type="match status" value="1"/>
</dbReference>
<dbReference type="Pfam" id="PF02342">
    <property type="entry name" value="TerD"/>
    <property type="match status" value="1"/>
</dbReference>
<evidence type="ECO:0000259" key="4">
    <source>
        <dbReference type="SMART" id="SM00292"/>
    </source>
</evidence>
<dbReference type="EMBL" id="JBEZFP010000172">
    <property type="protein sequence ID" value="MEU8139395.1"/>
    <property type="molecule type" value="Genomic_DNA"/>
</dbReference>
<dbReference type="InterPro" id="IPR001357">
    <property type="entry name" value="BRCT_dom"/>
</dbReference>
<keyword evidence="1" id="KW-0540">Nuclease</keyword>